<dbReference type="EMBL" id="ML996087">
    <property type="protein sequence ID" value="KAF2151898.1"/>
    <property type="molecule type" value="Genomic_DNA"/>
</dbReference>
<dbReference type="PIRSF" id="PIRSF005539">
    <property type="entry name" value="Pept_S33_TRI_F1"/>
    <property type="match status" value="1"/>
</dbReference>
<dbReference type="Pfam" id="PF00561">
    <property type="entry name" value="Abhydrolase_1"/>
    <property type="match status" value="1"/>
</dbReference>
<dbReference type="InterPro" id="IPR005945">
    <property type="entry name" value="Pro_imino_pep"/>
</dbReference>
<evidence type="ECO:0000313" key="5">
    <source>
        <dbReference type="Proteomes" id="UP000799439"/>
    </source>
</evidence>
<dbReference type="SUPFAM" id="SSF53474">
    <property type="entry name" value="alpha/beta-Hydrolases"/>
    <property type="match status" value="1"/>
</dbReference>
<evidence type="ECO:0000256" key="1">
    <source>
        <dbReference type="ARBA" id="ARBA00010088"/>
    </source>
</evidence>
<protein>
    <submittedName>
        <fullName evidence="4">Proline-specific peptidase</fullName>
    </submittedName>
</protein>
<name>A0A9P4IXU7_9PEZI</name>
<dbReference type="OrthoDB" id="190201at2759"/>
<dbReference type="PANTHER" id="PTHR43798">
    <property type="entry name" value="MONOACYLGLYCEROL LIPASE"/>
    <property type="match status" value="1"/>
</dbReference>
<dbReference type="InterPro" id="IPR002410">
    <property type="entry name" value="Peptidase_S33"/>
</dbReference>
<gene>
    <name evidence="4" type="ORF">K461DRAFT_322041</name>
</gene>
<dbReference type="AlphaFoldDB" id="A0A9P4IXU7"/>
<accession>A0A9P4IXU7</accession>
<dbReference type="GO" id="GO:0006508">
    <property type="term" value="P:proteolysis"/>
    <property type="evidence" value="ECO:0007669"/>
    <property type="project" value="InterPro"/>
</dbReference>
<dbReference type="InterPro" id="IPR029058">
    <property type="entry name" value="AB_hydrolase_fold"/>
</dbReference>
<evidence type="ECO:0000313" key="4">
    <source>
        <dbReference type="EMBL" id="KAF2151898.1"/>
    </source>
</evidence>
<organism evidence="4 5">
    <name type="scientific">Myriangium duriaei CBS 260.36</name>
    <dbReference type="NCBI Taxonomy" id="1168546"/>
    <lineage>
        <taxon>Eukaryota</taxon>
        <taxon>Fungi</taxon>
        <taxon>Dikarya</taxon>
        <taxon>Ascomycota</taxon>
        <taxon>Pezizomycotina</taxon>
        <taxon>Dothideomycetes</taxon>
        <taxon>Dothideomycetidae</taxon>
        <taxon>Myriangiales</taxon>
        <taxon>Myriangiaceae</taxon>
        <taxon>Myriangium</taxon>
    </lineage>
</organism>
<sequence length="322" mass="35597">MSSTSIEPSKEGTIPFKIPSIDKPCFTFYKVFGDLSKGNPLICLHGGPGADHRGLTVYGHLWPRYGNPVILYDQIGGGQSTRLPETKGDQSFWQVPLFVDQLNSLIDHFELRDRGYHVLAGSFGSYVASAFAVSRPRGLRRLILASGIASKELSIQSFTELRDELPPEHKEAVLEAGRTRDFQAPAYKEAFQYVVKNYLARADPIPPELLSALKNIDDDRTVMETMSGPSPFYAGGSMAGFTTIPQLHQITAPTLIYNAEFDTSSRDCAQEPFFQLIPRVRWVKLAGAGHCAHLQSPELKEKILKLVGDFLNPPTFPEVNGA</sequence>
<proteinExistence type="inferred from homology"/>
<keyword evidence="2" id="KW-0378">Hydrolase</keyword>
<dbReference type="InterPro" id="IPR050266">
    <property type="entry name" value="AB_hydrolase_sf"/>
</dbReference>
<dbReference type="GO" id="GO:0008233">
    <property type="term" value="F:peptidase activity"/>
    <property type="evidence" value="ECO:0007669"/>
    <property type="project" value="InterPro"/>
</dbReference>
<reference evidence="4" key="1">
    <citation type="journal article" date="2020" name="Stud. Mycol.">
        <title>101 Dothideomycetes genomes: a test case for predicting lifestyles and emergence of pathogens.</title>
        <authorList>
            <person name="Haridas S."/>
            <person name="Albert R."/>
            <person name="Binder M."/>
            <person name="Bloem J."/>
            <person name="Labutti K."/>
            <person name="Salamov A."/>
            <person name="Andreopoulos B."/>
            <person name="Baker S."/>
            <person name="Barry K."/>
            <person name="Bills G."/>
            <person name="Bluhm B."/>
            <person name="Cannon C."/>
            <person name="Castanera R."/>
            <person name="Culley D."/>
            <person name="Daum C."/>
            <person name="Ezra D."/>
            <person name="Gonzalez J."/>
            <person name="Henrissat B."/>
            <person name="Kuo A."/>
            <person name="Liang C."/>
            <person name="Lipzen A."/>
            <person name="Lutzoni F."/>
            <person name="Magnuson J."/>
            <person name="Mondo S."/>
            <person name="Nolan M."/>
            <person name="Ohm R."/>
            <person name="Pangilinan J."/>
            <person name="Park H.-J."/>
            <person name="Ramirez L."/>
            <person name="Alfaro M."/>
            <person name="Sun H."/>
            <person name="Tritt A."/>
            <person name="Yoshinaga Y."/>
            <person name="Zwiers L.-H."/>
            <person name="Turgeon B."/>
            <person name="Goodwin S."/>
            <person name="Spatafora J."/>
            <person name="Crous P."/>
            <person name="Grigoriev I."/>
        </authorList>
    </citation>
    <scope>NUCLEOTIDE SEQUENCE</scope>
    <source>
        <strain evidence="4">CBS 260.36</strain>
    </source>
</reference>
<evidence type="ECO:0000256" key="2">
    <source>
        <dbReference type="ARBA" id="ARBA00022801"/>
    </source>
</evidence>
<dbReference type="Proteomes" id="UP000799439">
    <property type="component" value="Unassembled WGS sequence"/>
</dbReference>
<comment type="similarity">
    <text evidence="1">Belongs to the peptidase S33 family.</text>
</comment>
<keyword evidence="5" id="KW-1185">Reference proteome</keyword>
<dbReference type="InterPro" id="IPR000073">
    <property type="entry name" value="AB_hydrolase_1"/>
</dbReference>
<evidence type="ECO:0000259" key="3">
    <source>
        <dbReference type="Pfam" id="PF00561"/>
    </source>
</evidence>
<comment type="caution">
    <text evidence="4">The sequence shown here is derived from an EMBL/GenBank/DDBJ whole genome shotgun (WGS) entry which is preliminary data.</text>
</comment>
<dbReference type="Gene3D" id="3.40.50.1820">
    <property type="entry name" value="alpha/beta hydrolase"/>
    <property type="match status" value="1"/>
</dbReference>
<feature type="domain" description="AB hydrolase-1" evidence="3">
    <location>
        <begin position="39"/>
        <end position="297"/>
    </location>
</feature>
<dbReference type="PRINTS" id="PR00793">
    <property type="entry name" value="PROAMNOPTASE"/>
</dbReference>